<evidence type="ECO:0000256" key="1">
    <source>
        <dbReference type="SAM" id="MobiDB-lite"/>
    </source>
</evidence>
<keyword evidence="2" id="KW-0472">Membrane</keyword>
<accession>A0AAW0GH43</accession>
<dbReference type="InterPro" id="IPR045338">
    <property type="entry name" value="DUF6535"/>
</dbReference>
<feature type="domain" description="DUF6535" evidence="3">
    <location>
        <begin position="28"/>
        <end position="207"/>
    </location>
</feature>
<feature type="compositionally biased region" description="Basic and acidic residues" evidence="1">
    <location>
        <begin position="801"/>
        <end position="813"/>
    </location>
</feature>
<dbReference type="Pfam" id="PF20153">
    <property type="entry name" value="DUF6535"/>
    <property type="match status" value="1"/>
</dbReference>
<evidence type="ECO:0000313" key="4">
    <source>
        <dbReference type="EMBL" id="KAK7690500.1"/>
    </source>
</evidence>
<feature type="transmembrane region" description="Helical" evidence="2">
    <location>
        <begin position="214"/>
        <end position="235"/>
    </location>
</feature>
<comment type="caution">
    <text evidence="4">The sequence shown here is derived from an EMBL/GenBank/DDBJ whole genome shotgun (WGS) entry which is preliminary data.</text>
</comment>
<feature type="transmembrane region" description="Helical" evidence="2">
    <location>
        <begin position="50"/>
        <end position="69"/>
    </location>
</feature>
<feature type="compositionally biased region" description="Polar residues" evidence="1">
    <location>
        <begin position="818"/>
        <end position="837"/>
    </location>
</feature>
<sequence>MSEEHLVSNPHFITDGTQIQHGKILTGWDAVDKRIRDSDESKVEDYKEDVDTLLVFAGLFSAVTTALLLDSYKSLQEDRVQTTNILLAQVYLHMINASTPLPNIDSIFCIATSSCPFTPSAPAKHINYLWFSSLILSLVTASFGMLVKQWLREYLSGNLAVGKSHLRLRFFRYIGMAKWRVFKIASLLPLLLQLALALFFAGLCLFSSQINSDLGSLTTAIVAIWAILLVLILSAPALSPRCPYKVTFLKEFMHYIRVLLNEYMHLDYGTPLAGRNSSVSDEIATKRKTSFSPFEEESFAVNQASLSEDMDILLAIDCELLDDGLLESGIAGLLIPIASQSSSDMAQVRYRPGQLIIPWVLNIIDNRVQNEQATRLDLNKRIMLRGQLTIKAWSAVVNILSHTLLFYLQNSETKIRGKSWIADAITILISDSGYPLPINGQKALSECLRKDAYACASIICERSFAPIYSLFPYKSNNNPIGQDAFVVLLDYGIGDILRHLHGDDLLDAIHDLLRCRYGCVNCTHKSLPAFLGVHVYTAEPVGRLVRLDIDGGLREIVDILLDELENVFQSPPSSFISLSVLTTVEVAFTYIQRWGQYHSKRIAHWMSQYQALLWYLQLAKPAHCGHDGALSRTASQLVVTVTKKLFMSEDSEMTSSERKTMLRIISDILKADCDPLVVEDPSILRIDHVGLCELLLDLLRWQLQAPIDPIPSMQRALVNAWRATLERLDETISMTSGPPTDTESAIIPRLLSLAQELTIPSELEKAMEGLSFTLGTRLVGPTAGMALRKWRVFRRRMTSDHDSLAKDQDRDHPVPFTNGGNDSQSRTKNNPPDENVASSHVAVVTDDSGVADIGGLMRNVTIRRSCDF</sequence>
<evidence type="ECO:0000313" key="5">
    <source>
        <dbReference type="Proteomes" id="UP001385951"/>
    </source>
</evidence>
<evidence type="ECO:0000256" key="2">
    <source>
        <dbReference type="SAM" id="Phobius"/>
    </source>
</evidence>
<keyword evidence="2" id="KW-1133">Transmembrane helix</keyword>
<feature type="region of interest" description="Disordered" evidence="1">
    <location>
        <begin position="801"/>
        <end position="837"/>
    </location>
</feature>
<dbReference type="Proteomes" id="UP001385951">
    <property type="component" value="Unassembled WGS sequence"/>
</dbReference>
<organism evidence="4 5">
    <name type="scientific">Cerrena zonata</name>
    <dbReference type="NCBI Taxonomy" id="2478898"/>
    <lineage>
        <taxon>Eukaryota</taxon>
        <taxon>Fungi</taxon>
        <taxon>Dikarya</taxon>
        <taxon>Basidiomycota</taxon>
        <taxon>Agaricomycotina</taxon>
        <taxon>Agaricomycetes</taxon>
        <taxon>Polyporales</taxon>
        <taxon>Cerrenaceae</taxon>
        <taxon>Cerrena</taxon>
    </lineage>
</organism>
<evidence type="ECO:0000259" key="3">
    <source>
        <dbReference type="Pfam" id="PF20153"/>
    </source>
</evidence>
<keyword evidence="2" id="KW-0812">Transmembrane</keyword>
<feature type="transmembrane region" description="Helical" evidence="2">
    <location>
        <begin position="128"/>
        <end position="147"/>
    </location>
</feature>
<protein>
    <recommendedName>
        <fullName evidence="3">DUF6535 domain-containing protein</fullName>
    </recommendedName>
</protein>
<reference evidence="4 5" key="1">
    <citation type="submission" date="2022-09" db="EMBL/GenBank/DDBJ databases">
        <authorList>
            <person name="Palmer J.M."/>
        </authorList>
    </citation>
    <scope>NUCLEOTIDE SEQUENCE [LARGE SCALE GENOMIC DNA]</scope>
    <source>
        <strain evidence="4 5">DSM 7382</strain>
    </source>
</reference>
<dbReference type="EMBL" id="JASBNA010000006">
    <property type="protein sequence ID" value="KAK7690500.1"/>
    <property type="molecule type" value="Genomic_DNA"/>
</dbReference>
<dbReference type="AlphaFoldDB" id="A0AAW0GH43"/>
<name>A0AAW0GH43_9APHY</name>
<keyword evidence="5" id="KW-1185">Reference proteome</keyword>
<gene>
    <name evidence="4" type="ORF">QCA50_005598</name>
</gene>
<proteinExistence type="predicted"/>
<feature type="transmembrane region" description="Helical" evidence="2">
    <location>
        <begin position="181"/>
        <end position="208"/>
    </location>
</feature>